<evidence type="ECO:0000256" key="3">
    <source>
        <dbReference type="ARBA" id="ARBA00022722"/>
    </source>
</evidence>
<dbReference type="OrthoDB" id="9773856at2"/>
<comment type="function">
    <text evidence="6">SbcCD cleaves DNA hairpin structures. These structures can inhibit DNA replication and are intermediates in certain DNA recombination reactions. The complex acts as a 3'-&gt;5' double strand exonuclease that can open hairpins. It also has a 5' single-strand endonuclease activity.</text>
</comment>
<evidence type="ECO:0000256" key="2">
    <source>
        <dbReference type="ARBA" id="ARBA00013365"/>
    </source>
</evidence>
<keyword evidence="5 6" id="KW-0269">Exonuclease</keyword>
<accession>A0A1M5RVG4</accession>
<dbReference type="InterPro" id="IPR004843">
    <property type="entry name" value="Calcineurin-like_PHP"/>
</dbReference>
<dbReference type="GO" id="GO:0006260">
    <property type="term" value="P:DNA replication"/>
    <property type="evidence" value="ECO:0007669"/>
    <property type="project" value="UniProtKB-KW"/>
</dbReference>
<evidence type="ECO:0000256" key="5">
    <source>
        <dbReference type="ARBA" id="ARBA00022839"/>
    </source>
</evidence>
<proteinExistence type="inferred from homology"/>
<sequence>MRFIHTSDWHLGKNLEGHSRLEEQEKFCEDFIETVRENNIDLVIIAGDIYDTSNPQAKAEKLFYKTVSRLAENGKRCVLIISGNHDNPERLAAITPLAHEQGIIILGYPLSSTEKAKYDSFEISEAKDGFIKLKIKNEEVGIITLPYPSEKRLNEVIGSIEDDNERQKSYSEKVGNIFRSLEDNFDEGSINLAVSHLFVAGGESTDSERNIQLGGSLLVEKKDLPSKAQYIALGHLHKPQKASTRLNAYYSGSPLQYSKDERVYTKGAYIVDIKAGEKPSINEIYFKNYKPIEVFKCNGIEEALSICEENKERNIWSYFEIKTEEVIAQSDIRKMKDLLDDIIEIKPIITSNYEQEQVDIKEKSMVELFKEFYIHSRGVEPKGELMDLFLDIINEEGEIEDEAN</sequence>
<dbReference type="SUPFAM" id="SSF56300">
    <property type="entry name" value="Metallo-dependent phosphatases"/>
    <property type="match status" value="1"/>
</dbReference>
<keyword evidence="3 6" id="KW-0540">Nuclease</keyword>
<dbReference type="InterPro" id="IPR050535">
    <property type="entry name" value="DNA_Repair-Maintenance_Comp"/>
</dbReference>
<dbReference type="CDD" id="cd00840">
    <property type="entry name" value="MPP_Mre11_N"/>
    <property type="match status" value="1"/>
</dbReference>
<dbReference type="GO" id="GO:0008408">
    <property type="term" value="F:3'-5' exonuclease activity"/>
    <property type="evidence" value="ECO:0007669"/>
    <property type="project" value="InterPro"/>
</dbReference>
<gene>
    <name evidence="6" type="primary">sbcD</name>
    <name evidence="8" type="ORF">SAMN04488530_1345</name>
</gene>
<dbReference type="InterPro" id="IPR004593">
    <property type="entry name" value="SbcD"/>
</dbReference>
<keyword evidence="6" id="KW-0233">DNA recombination</keyword>
<dbReference type="GO" id="GO:0006310">
    <property type="term" value="P:DNA recombination"/>
    <property type="evidence" value="ECO:0007669"/>
    <property type="project" value="UniProtKB-KW"/>
</dbReference>
<dbReference type="PANTHER" id="PTHR30337">
    <property type="entry name" value="COMPONENT OF ATP-DEPENDENT DSDNA EXONUCLEASE"/>
    <property type="match status" value="1"/>
</dbReference>
<dbReference type="STRING" id="1121321.SAMN04488530_1345"/>
<dbReference type="AlphaFoldDB" id="A0A1M5RVG4"/>
<organism evidence="8 9">
    <name type="scientific">Asaccharospora irregularis DSM 2635</name>
    <dbReference type="NCBI Taxonomy" id="1121321"/>
    <lineage>
        <taxon>Bacteria</taxon>
        <taxon>Bacillati</taxon>
        <taxon>Bacillota</taxon>
        <taxon>Clostridia</taxon>
        <taxon>Peptostreptococcales</taxon>
        <taxon>Peptostreptococcaceae</taxon>
        <taxon>Asaccharospora</taxon>
    </lineage>
</organism>
<name>A0A1M5RVG4_9FIRM</name>
<evidence type="ECO:0000256" key="4">
    <source>
        <dbReference type="ARBA" id="ARBA00022801"/>
    </source>
</evidence>
<dbReference type="PANTHER" id="PTHR30337:SF0">
    <property type="entry name" value="NUCLEASE SBCCD SUBUNIT D"/>
    <property type="match status" value="1"/>
</dbReference>
<dbReference type="NCBIfam" id="TIGR00619">
    <property type="entry name" value="sbcd"/>
    <property type="match status" value="1"/>
</dbReference>
<keyword evidence="4 6" id="KW-0378">Hydrolase</keyword>
<protein>
    <recommendedName>
        <fullName evidence="2 6">Nuclease SbcCD subunit D</fullName>
    </recommendedName>
</protein>
<evidence type="ECO:0000313" key="9">
    <source>
        <dbReference type="Proteomes" id="UP000243255"/>
    </source>
</evidence>
<feature type="domain" description="Calcineurin-like phosphoesterase" evidence="7">
    <location>
        <begin position="1"/>
        <end position="239"/>
    </location>
</feature>
<keyword evidence="6" id="KW-0235">DNA replication</keyword>
<reference evidence="9" key="1">
    <citation type="submission" date="2016-11" db="EMBL/GenBank/DDBJ databases">
        <authorList>
            <person name="Varghese N."/>
            <person name="Submissions S."/>
        </authorList>
    </citation>
    <scope>NUCLEOTIDE SEQUENCE [LARGE SCALE GENOMIC DNA]</scope>
    <source>
        <strain evidence="9">DSM 2635</strain>
    </source>
</reference>
<keyword evidence="9" id="KW-1185">Reference proteome</keyword>
<keyword evidence="6" id="KW-0255">Endonuclease</keyword>
<evidence type="ECO:0000259" key="7">
    <source>
        <dbReference type="Pfam" id="PF00149"/>
    </source>
</evidence>
<evidence type="ECO:0000256" key="1">
    <source>
        <dbReference type="ARBA" id="ARBA00010555"/>
    </source>
</evidence>
<dbReference type="Proteomes" id="UP000243255">
    <property type="component" value="Unassembled WGS sequence"/>
</dbReference>
<dbReference type="GO" id="GO:0004519">
    <property type="term" value="F:endonuclease activity"/>
    <property type="evidence" value="ECO:0007669"/>
    <property type="project" value="UniProtKB-KW"/>
</dbReference>
<evidence type="ECO:0000313" key="8">
    <source>
        <dbReference type="EMBL" id="SHH30141.1"/>
    </source>
</evidence>
<comment type="similarity">
    <text evidence="1 6">Belongs to the SbcD family.</text>
</comment>
<dbReference type="Pfam" id="PF00149">
    <property type="entry name" value="Metallophos"/>
    <property type="match status" value="1"/>
</dbReference>
<dbReference type="InterPro" id="IPR029052">
    <property type="entry name" value="Metallo-depent_PP-like"/>
</dbReference>
<dbReference type="InterPro" id="IPR041796">
    <property type="entry name" value="Mre11_N"/>
</dbReference>
<comment type="subunit">
    <text evidence="6">Heterodimer of SbcC and SbcD.</text>
</comment>
<dbReference type="Gene3D" id="3.60.21.10">
    <property type="match status" value="1"/>
</dbReference>
<dbReference type="RefSeq" id="WP_073127144.1">
    <property type="nucleotide sequence ID" value="NZ_BAABCH010000083.1"/>
</dbReference>
<evidence type="ECO:0000256" key="6">
    <source>
        <dbReference type="RuleBase" id="RU363069"/>
    </source>
</evidence>
<dbReference type="EMBL" id="FQWX01000034">
    <property type="protein sequence ID" value="SHH30141.1"/>
    <property type="molecule type" value="Genomic_DNA"/>
</dbReference>